<evidence type="ECO:0000313" key="2">
    <source>
        <dbReference type="Proteomes" id="UP001150581"/>
    </source>
</evidence>
<keyword evidence="2" id="KW-1185">Reference proteome</keyword>
<evidence type="ECO:0000313" key="1">
    <source>
        <dbReference type="EMBL" id="KAJ1897944.1"/>
    </source>
</evidence>
<comment type="caution">
    <text evidence="1">The sequence shown here is derived from an EMBL/GenBank/DDBJ whole genome shotgun (WGS) entry which is preliminary data.</text>
</comment>
<organism evidence="1 2">
    <name type="scientific">Kickxella alabastrina</name>
    <dbReference type="NCBI Taxonomy" id="61397"/>
    <lineage>
        <taxon>Eukaryota</taxon>
        <taxon>Fungi</taxon>
        <taxon>Fungi incertae sedis</taxon>
        <taxon>Zoopagomycota</taxon>
        <taxon>Kickxellomycotina</taxon>
        <taxon>Kickxellomycetes</taxon>
        <taxon>Kickxellales</taxon>
        <taxon>Kickxellaceae</taxon>
        <taxon>Kickxella</taxon>
    </lineage>
</organism>
<sequence length="647" mass="68155">MANRNTSSKCEGVRQFKCPLCTKAFFRLEHQTRHMRTHTGERPHGCAYPGCGKRFSRSDELTRHMRIHKGTPAQRREAKGIKKRATRGAAAGSAKAFAGSGSAHPLSSIAALTNTIPGIDSVNRHSSAAMSVSGHTFSAQYGVMAAVAAAGRQDLSDMSLASITSLPGLSQNSSYYSTIQSLNPLLYSSGLSGSALGSTASHTYQQHAMPASATNHMSASSYQHTLGSIISGAAAGGFTSNITGRPNQSSAAGYGTSALQAAGINGSNYSLGRNYSLDCPTSNLPSTSSTSSWALGAGDFLNSSRDSLYPMMLPFGNTPSSRLQRADHSWGQHSRSDSNKTTQQQQQPSDQSYNVATIDNYYASQNADSRYALYRPLTDSRSANSYNLETGLSANQSSAVGLRDSAVDTSSAGRFSSPNMFAGIPSLDLSFRPTTATINPASTTTSSTALYADTFREHQYQDKQHNLNSLGLSNTTTTTAENVLSESTSSFQPLMVDNGGSMRSTDTSISGSSVVNAAIMSLTSWQPDAHSNIGSPLYPSAFQPLGFHGEYVAEAPQPSRANGAYNGDTTINVTDNALSHGYSKSSESPSSGAISLTALLGGNNAGYVDSQPSLHYFLGEPKPTALEASVEGDINHSNCLPRMLSGI</sequence>
<dbReference type="Proteomes" id="UP001150581">
    <property type="component" value="Unassembled WGS sequence"/>
</dbReference>
<accession>A0ACC1INH3</accession>
<proteinExistence type="predicted"/>
<gene>
    <name evidence="1" type="ORF">LPJ66_003052</name>
</gene>
<reference evidence="1" key="1">
    <citation type="submission" date="2022-07" db="EMBL/GenBank/DDBJ databases">
        <title>Phylogenomic reconstructions and comparative analyses of Kickxellomycotina fungi.</title>
        <authorList>
            <person name="Reynolds N.K."/>
            <person name="Stajich J.E."/>
            <person name="Barry K."/>
            <person name="Grigoriev I.V."/>
            <person name="Crous P."/>
            <person name="Smith M.E."/>
        </authorList>
    </citation>
    <scope>NUCLEOTIDE SEQUENCE</scope>
    <source>
        <strain evidence="1">Benny 63K</strain>
    </source>
</reference>
<dbReference type="EMBL" id="JANBPG010000283">
    <property type="protein sequence ID" value="KAJ1897944.1"/>
    <property type="molecule type" value="Genomic_DNA"/>
</dbReference>
<name>A0ACC1INH3_9FUNG</name>
<protein>
    <submittedName>
        <fullName evidence="1">Uncharacterized protein</fullName>
    </submittedName>
</protein>